<dbReference type="InterPro" id="IPR001375">
    <property type="entry name" value="Peptidase_S9_cat"/>
</dbReference>
<dbReference type="GO" id="GO:0006508">
    <property type="term" value="P:proteolysis"/>
    <property type="evidence" value="ECO:0007669"/>
    <property type="project" value="InterPro"/>
</dbReference>
<dbReference type="InterPro" id="IPR036188">
    <property type="entry name" value="FAD/NAD-bd_sf"/>
</dbReference>
<dbReference type="Pfam" id="PF01593">
    <property type="entry name" value="Amino_oxidase"/>
    <property type="match status" value="1"/>
</dbReference>
<dbReference type="Pfam" id="PF00930">
    <property type="entry name" value="DPPIV_N"/>
    <property type="match status" value="1"/>
</dbReference>
<dbReference type="Gene3D" id="3.50.50.60">
    <property type="entry name" value="FAD/NAD(P)-binding domain"/>
    <property type="match status" value="1"/>
</dbReference>
<dbReference type="SUPFAM" id="SSF53474">
    <property type="entry name" value="alpha/beta-Hydrolases"/>
    <property type="match status" value="1"/>
</dbReference>
<dbReference type="InterPro" id="IPR002937">
    <property type="entry name" value="Amino_oxidase"/>
</dbReference>
<keyword evidence="6" id="KW-1185">Reference proteome</keyword>
<dbReference type="Gene3D" id="3.90.660.10">
    <property type="match status" value="1"/>
</dbReference>
<dbReference type="PANTHER" id="PTHR11731">
    <property type="entry name" value="PROTEASE FAMILY S9B,C DIPEPTIDYL-PEPTIDASE IV-RELATED"/>
    <property type="match status" value="1"/>
</dbReference>
<dbReference type="GO" id="GO:0016491">
    <property type="term" value="F:oxidoreductase activity"/>
    <property type="evidence" value="ECO:0007669"/>
    <property type="project" value="InterPro"/>
</dbReference>
<dbReference type="Gene3D" id="3.40.50.1820">
    <property type="entry name" value="alpha/beta hydrolase"/>
    <property type="match status" value="1"/>
</dbReference>
<dbReference type="EMBL" id="FZQP02000770">
    <property type="protein sequence ID" value="VVC90328.1"/>
    <property type="molecule type" value="Genomic_DNA"/>
</dbReference>
<sequence length="1169" mass="130812">MVSPLLSYATNSEYIIADPRAIHKINAKTDIATQLLDEADMAKLAKYGVSSFSNDQKYVLLVTERKKVYRYSVLSKYSVYNLESKSIGKIGEGLLQVVMWDNGHSIAYVQNNNVFYVPNANDTDVVIPLTTDGIPGKVYYGVADWIYEEEIFNAAEAMWFSKNGSYLAVASFNDTLVESAVFPYYGDPNNFDNQYPEMITFKYPKAGRRNPNVELRVFKLKELDGEPMYIKAPVDVVGNDYILGRVNWASDNNVIVLWLNRRQSISVLMNCDLKNNACKVLREQSEPNGWIDIREPLFDSNGTRMIEIQPQLYENQRYMHVTLFDFNTLETIDLTPGNSTVTDILGWDLDKDKVFFIASPGLEPWQRQLWSVYNGTIFCMTCAQAACHTVEGMFSPGGSFGVLACSAFNVPPVSYFYVAENNGFRLLTDNARLVEKLNEYKLPMVLYNKMSILDGVQAHIKLQLPPVMEDGRKYPMIVRVYSGPGTTRVKDNYDLEYYNKYLSGNRSFIVASIDVRGSGVMGVESMHALNKALGTVEITDTLETISHLLKTYSFIDPNRVGVWGWSYGGYATTMMLVQDDQKLLAYSIYTERYMDTPQENLEGYQRADLMSKANKMRGRKFLIVHGTGDDNVHFQHSIQFAKELQRADIDFEQMVRWFNCGPDLEDRGICAKDPGDPTKCYEEPRVVIIGAGMAGLSAAARLKQKGINNMVVLEAYERPGGRIHSCWIGDVVAELGANCKPSNTQAHPLYTLFTSENPPRPGVPGAEHPRGLFRTAVQGKMAFPTTISAYYKFRQIEEEAAQIYCLGGSKQQGSLLNFMSIRIQQELHEYPEDQQHDAARIMFGLSHMLHARSGDDIGMVCYDNMGCFMNMPGGDVRVPLGMMGTLAPILRQIPEAVIQYCKPVTCIYWGTCMDSGCRAIVTTADGCEYSADYVILTMSSGVLNALSSKLFCPALPASKVEALNCLCLGTCNKIYLEYCRPFWVWHKGNLNFYSANSLSGRPDWTRGIQSIEVVPNSKHVLCVMVSGPDGAMMELLCDRDIAEGVTDVLRSCTGNLFIPYPVTLLRSSWTSDPFFYGAYSCDCSNSKGEVHRKLACPIPGPTDSIPPILLFAGEATVPGYNGTIAGARLSGIREAERIVQLTLRYKGPPLPSQKPNERNKNMKCQRANQ</sequence>
<dbReference type="SUPFAM" id="SSF51905">
    <property type="entry name" value="FAD/NAD(P)-binding domain"/>
    <property type="match status" value="1"/>
</dbReference>
<dbReference type="GO" id="GO:0008239">
    <property type="term" value="F:dipeptidyl-peptidase activity"/>
    <property type="evidence" value="ECO:0007669"/>
    <property type="project" value="TreeGrafter"/>
</dbReference>
<evidence type="ECO:0000259" key="4">
    <source>
        <dbReference type="Pfam" id="PF01593"/>
    </source>
</evidence>
<reference evidence="5 6" key="1">
    <citation type="submission" date="2017-07" db="EMBL/GenBank/DDBJ databases">
        <authorList>
            <person name="Talla V."/>
            <person name="Backstrom N."/>
        </authorList>
    </citation>
    <scope>NUCLEOTIDE SEQUENCE [LARGE SCALE GENOMIC DNA]</scope>
</reference>
<name>A0A5E4PYQ0_9NEOP</name>
<dbReference type="InterPro" id="IPR029058">
    <property type="entry name" value="AB_hydrolase_fold"/>
</dbReference>
<evidence type="ECO:0000259" key="2">
    <source>
        <dbReference type="Pfam" id="PF00326"/>
    </source>
</evidence>
<dbReference type="InterPro" id="IPR050278">
    <property type="entry name" value="Serine_Prot_S9B/DPPIV"/>
</dbReference>
<evidence type="ECO:0000256" key="1">
    <source>
        <dbReference type="SAM" id="MobiDB-lite"/>
    </source>
</evidence>
<feature type="domain" description="Peptidase S9 prolyl oligopeptidase catalytic" evidence="2">
    <location>
        <begin position="498"/>
        <end position="580"/>
    </location>
</feature>
<feature type="region of interest" description="Disordered" evidence="1">
    <location>
        <begin position="1146"/>
        <end position="1169"/>
    </location>
</feature>
<gene>
    <name evidence="5" type="ORF">LSINAPIS_LOCUS3263</name>
</gene>
<dbReference type="Proteomes" id="UP000324832">
    <property type="component" value="Unassembled WGS sequence"/>
</dbReference>
<organism evidence="5 6">
    <name type="scientific">Leptidea sinapis</name>
    <dbReference type="NCBI Taxonomy" id="189913"/>
    <lineage>
        <taxon>Eukaryota</taxon>
        <taxon>Metazoa</taxon>
        <taxon>Ecdysozoa</taxon>
        <taxon>Arthropoda</taxon>
        <taxon>Hexapoda</taxon>
        <taxon>Insecta</taxon>
        <taxon>Pterygota</taxon>
        <taxon>Neoptera</taxon>
        <taxon>Endopterygota</taxon>
        <taxon>Lepidoptera</taxon>
        <taxon>Glossata</taxon>
        <taxon>Ditrysia</taxon>
        <taxon>Papilionoidea</taxon>
        <taxon>Pieridae</taxon>
        <taxon>Dismorphiinae</taxon>
        <taxon>Leptidea</taxon>
    </lineage>
</organism>
<evidence type="ECO:0000313" key="5">
    <source>
        <dbReference type="EMBL" id="VVC90328.1"/>
    </source>
</evidence>
<proteinExistence type="predicted"/>
<dbReference type="InterPro" id="IPR002469">
    <property type="entry name" value="Peptidase_S9B_N"/>
</dbReference>
<dbReference type="Gene3D" id="2.140.10.30">
    <property type="entry name" value="Dipeptidylpeptidase IV, N-terminal domain"/>
    <property type="match status" value="1"/>
</dbReference>
<dbReference type="PANTHER" id="PTHR11731:SF154">
    <property type="entry name" value="VENOM DIPEPTIDYL PEPTIDASE 4-LIKE PROTEIN"/>
    <property type="match status" value="1"/>
</dbReference>
<dbReference type="GO" id="GO:0005886">
    <property type="term" value="C:plasma membrane"/>
    <property type="evidence" value="ECO:0007669"/>
    <property type="project" value="TreeGrafter"/>
</dbReference>
<dbReference type="GO" id="GO:0008236">
    <property type="term" value="F:serine-type peptidase activity"/>
    <property type="evidence" value="ECO:0007669"/>
    <property type="project" value="InterPro"/>
</dbReference>
<evidence type="ECO:0000259" key="3">
    <source>
        <dbReference type="Pfam" id="PF00930"/>
    </source>
</evidence>
<dbReference type="SUPFAM" id="SSF82171">
    <property type="entry name" value="DPP6 N-terminal domain-like"/>
    <property type="match status" value="1"/>
</dbReference>
<evidence type="ECO:0000313" key="6">
    <source>
        <dbReference type="Proteomes" id="UP000324832"/>
    </source>
</evidence>
<protein>
    <recommendedName>
        <fullName evidence="7">Amine oxidase domain-containing protein</fullName>
    </recommendedName>
</protein>
<feature type="domain" description="Amine oxidase" evidence="4">
    <location>
        <begin position="693"/>
        <end position="1138"/>
    </location>
</feature>
<evidence type="ECO:0008006" key="7">
    <source>
        <dbReference type="Google" id="ProtNLM"/>
    </source>
</evidence>
<dbReference type="AlphaFoldDB" id="A0A5E4PYQ0"/>
<feature type="domain" description="Dipeptidylpeptidase IV N-terminal" evidence="3">
    <location>
        <begin position="53"/>
        <end position="412"/>
    </location>
</feature>
<dbReference type="Pfam" id="PF00326">
    <property type="entry name" value="Peptidase_S9"/>
    <property type="match status" value="2"/>
</dbReference>
<accession>A0A5E4PYQ0</accession>
<feature type="domain" description="Peptidase S9 prolyl oligopeptidase catalytic" evidence="2">
    <location>
        <begin position="588"/>
        <end position="655"/>
    </location>
</feature>
<dbReference type="SUPFAM" id="SSF54373">
    <property type="entry name" value="FAD-linked reductases, C-terminal domain"/>
    <property type="match status" value="1"/>
</dbReference>